<dbReference type="CDD" id="cd18774">
    <property type="entry name" value="PDC2_HK_sensor"/>
    <property type="match status" value="1"/>
</dbReference>
<protein>
    <recommendedName>
        <fullName evidence="2">diguanylate cyclase</fullName>
        <ecNumber evidence="2">2.7.7.65</ecNumber>
    </recommendedName>
</protein>
<dbReference type="Proteomes" id="UP001162800">
    <property type="component" value="Plasmid unnamed1"/>
</dbReference>
<dbReference type="CDD" id="cd18773">
    <property type="entry name" value="PDC1_HK_sensor"/>
    <property type="match status" value="1"/>
</dbReference>
<dbReference type="EMBL" id="CP106882">
    <property type="protein sequence ID" value="UYG53824.1"/>
    <property type="molecule type" value="Genomic_DNA"/>
</dbReference>
<dbReference type="InterPro" id="IPR029151">
    <property type="entry name" value="Sensor-like_sf"/>
</dbReference>
<dbReference type="Pfam" id="PF00990">
    <property type="entry name" value="GGDEF"/>
    <property type="match status" value="1"/>
</dbReference>
<evidence type="ECO:0000256" key="6">
    <source>
        <dbReference type="ARBA" id="ARBA00023136"/>
    </source>
</evidence>
<dbReference type="NCBIfam" id="TIGR00254">
    <property type="entry name" value="GGDEF"/>
    <property type="match status" value="1"/>
</dbReference>
<dbReference type="CDD" id="cd01949">
    <property type="entry name" value="GGDEF"/>
    <property type="match status" value="1"/>
</dbReference>
<dbReference type="SUPFAM" id="SSF55073">
    <property type="entry name" value="Nucleotide cyclase"/>
    <property type="match status" value="1"/>
</dbReference>
<dbReference type="InterPro" id="IPR050469">
    <property type="entry name" value="Diguanylate_Cyclase"/>
</dbReference>
<evidence type="ECO:0000256" key="3">
    <source>
        <dbReference type="ARBA" id="ARBA00022475"/>
    </source>
</evidence>
<keyword evidence="3" id="KW-1003">Cell membrane</keyword>
<dbReference type="Gene3D" id="3.30.450.20">
    <property type="entry name" value="PAS domain"/>
    <property type="match status" value="1"/>
</dbReference>
<dbReference type="RefSeq" id="WP_231043868.1">
    <property type="nucleotide sequence ID" value="NZ_CP106882.1"/>
</dbReference>
<keyword evidence="10" id="KW-0614">Plasmid</keyword>
<dbReference type="InterPro" id="IPR033479">
    <property type="entry name" value="dCache_1"/>
</dbReference>
<evidence type="ECO:0000256" key="8">
    <source>
        <dbReference type="SAM" id="Phobius"/>
    </source>
</evidence>
<dbReference type="PANTHER" id="PTHR45138:SF9">
    <property type="entry name" value="DIGUANYLATE CYCLASE DGCM-RELATED"/>
    <property type="match status" value="1"/>
</dbReference>
<dbReference type="InterPro" id="IPR000160">
    <property type="entry name" value="GGDEF_dom"/>
</dbReference>
<dbReference type="SUPFAM" id="SSF103190">
    <property type="entry name" value="Sensory domain-like"/>
    <property type="match status" value="2"/>
</dbReference>
<evidence type="ECO:0000256" key="1">
    <source>
        <dbReference type="ARBA" id="ARBA00004651"/>
    </source>
</evidence>
<dbReference type="InterPro" id="IPR043128">
    <property type="entry name" value="Rev_trsase/Diguanyl_cyclase"/>
</dbReference>
<evidence type="ECO:0000256" key="7">
    <source>
        <dbReference type="ARBA" id="ARBA00034247"/>
    </source>
</evidence>
<dbReference type="EC" id="2.7.7.65" evidence="2"/>
<dbReference type="PANTHER" id="PTHR45138">
    <property type="entry name" value="REGULATORY COMPONENTS OF SENSORY TRANSDUCTION SYSTEM"/>
    <property type="match status" value="1"/>
</dbReference>
<evidence type="ECO:0000256" key="5">
    <source>
        <dbReference type="ARBA" id="ARBA00022989"/>
    </source>
</evidence>
<sequence length="528" mass="58164">MNLKSIAKMDLGRLILALTIASVLVSLANALHASYQVQRQQLIDAELKSNHAYAAKMAASTDDFFDEVMQQLGYAAQIIGTDFDNPRFLAAESERLFLQTDSFNSIAIIDSHNQVLASSPQSLKLVGRQLNTPGPVEANARRKPVISQPFLSAVGNLLVFISQPVVDAQGNYLGAVAGTIYLKHENFLSRLLASHYSQDGTYLYVVDQQRRLIYHPDNERVGTAVKGNAAIEEVIDGISGRMQVVNSQGIAMLAGYATIPATGWGVVSQRPLQATLAALDALMLRVLLASLPLALASLLFIWWCACRIARPLQQLASGARAMDDPATAEEIQRVKSWYYESAELKKAMLLGIGLLQKNITRLRQDAHTDPLTGLGNRRALEQTLQSWEREQTPFTVMSVDVDFFKRVNDTHGHHVGDGVLRQLAQHIRECAREDDVFCRVGGEEFLVLLPRTGPQVALRVAERLRQQVERADMSPVPGVTVSIGIAHWPGRGAKMAEVLQRADEMLYQAKREGRNRIEVDALAAPSES</sequence>
<dbReference type="SMART" id="SM00267">
    <property type="entry name" value="GGDEF"/>
    <property type="match status" value="1"/>
</dbReference>
<keyword evidence="6 8" id="KW-0472">Membrane</keyword>
<comment type="subcellular location">
    <subcellularLocation>
        <location evidence="1">Cell membrane</location>
        <topology evidence="1">Multi-pass membrane protein</topology>
    </subcellularLocation>
</comment>
<keyword evidence="4 8" id="KW-0812">Transmembrane</keyword>
<dbReference type="InterPro" id="IPR029787">
    <property type="entry name" value="Nucleotide_cyclase"/>
</dbReference>
<evidence type="ECO:0000256" key="2">
    <source>
        <dbReference type="ARBA" id="ARBA00012528"/>
    </source>
</evidence>
<dbReference type="Pfam" id="PF02743">
    <property type="entry name" value="dCache_1"/>
    <property type="match status" value="1"/>
</dbReference>
<gene>
    <name evidence="10" type="ORF">M9799_17980</name>
</gene>
<feature type="transmembrane region" description="Helical" evidence="8">
    <location>
        <begin position="282"/>
        <end position="305"/>
    </location>
</feature>
<feature type="domain" description="GGDEF" evidence="9">
    <location>
        <begin position="392"/>
        <end position="522"/>
    </location>
</feature>
<reference evidence="10" key="1">
    <citation type="submission" date="2022-09" db="EMBL/GenBank/DDBJ databases">
        <title>The complete genome of Acidovorax sp. 5MLIR.</title>
        <authorList>
            <person name="Liu L."/>
            <person name="Yue J."/>
            <person name="Yang F."/>
            <person name="Yuan J."/>
            <person name="Li L."/>
        </authorList>
    </citation>
    <scope>NUCLEOTIDE SEQUENCE</scope>
    <source>
        <strain evidence="10">5MLIR</strain>
        <plasmid evidence="10">unnamed1</plasmid>
    </source>
</reference>
<name>A0ABY6GH81_9BURK</name>
<organism evidence="10 11">
    <name type="scientific">Comamonas endophytica</name>
    <dbReference type="NCBI Taxonomy" id="2949090"/>
    <lineage>
        <taxon>Bacteria</taxon>
        <taxon>Pseudomonadati</taxon>
        <taxon>Pseudomonadota</taxon>
        <taxon>Betaproteobacteria</taxon>
        <taxon>Burkholderiales</taxon>
        <taxon>Comamonadaceae</taxon>
        <taxon>Comamonas</taxon>
    </lineage>
</organism>
<geneLocation type="plasmid" evidence="10 11">
    <name>unnamed1</name>
</geneLocation>
<evidence type="ECO:0000313" key="10">
    <source>
        <dbReference type="EMBL" id="UYG53824.1"/>
    </source>
</evidence>
<proteinExistence type="predicted"/>
<dbReference type="PROSITE" id="PS50887">
    <property type="entry name" value="GGDEF"/>
    <property type="match status" value="1"/>
</dbReference>
<dbReference type="Gene3D" id="3.30.70.270">
    <property type="match status" value="1"/>
</dbReference>
<keyword evidence="11" id="KW-1185">Reference proteome</keyword>
<evidence type="ECO:0000256" key="4">
    <source>
        <dbReference type="ARBA" id="ARBA00022692"/>
    </source>
</evidence>
<accession>A0ABY6GH81</accession>
<comment type="catalytic activity">
    <reaction evidence="7">
        <text>2 GTP = 3',3'-c-di-GMP + 2 diphosphate</text>
        <dbReference type="Rhea" id="RHEA:24898"/>
        <dbReference type="ChEBI" id="CHEBI:33019"/>
        <dbReference type="ChEBI" id="CHEBI:37565"/>
        <dbReference type="ChEBI" id="CHEBI:58805"/>
        <dbReference type="EC" id="2.7.7.65"/>
    </reaction>
</comment>
<evidence type="ECO:0000259" key="9">
    <source>
        <dbReference type="PROSITE" id="PS50887"/>
    </source>
</evidence>
<evidence type="ECO:0000313" key="11">
    <source>
        <dbReference type="Proteomes" id="UP001162800"/>
    </source>
</evidence>
<keyword evidence="5 8" id="KW-1133">Transmembrane helix</keyword>